<feature type="region of interest" description="Disordered" evidence="1">
    <location>
        <begin position="52"/>
        <end position="104"/>
    </location>
</feature>
<evidence type="ECO:0000256" key="1">
    <source>
        <dbReference type="SAM" id="MobiDB-lite"/>
    </source>
</evidence>
<dbReference type="RefSeq" id="WP_328015989.1">
    <property type="nucleotide sequence ID" value="NZ_JARTFS010000024.1"/>
</dbReference>
<feature type="compositionally biased region" description="Low complexity" evidence="1">
    <location>
        <begin position="89"/>
        <end position="104"/>
    </location>
</feature>
<evidence type="ECO:0008006" key="5">
    <source>
        <dbReference type="Google" id="ProtNLM"/>
    </source>
</evidence>
<dbReference type="Proteomes" id="UP001342826">
    <property type="component" value="Unassembled WGS sequence"/>
</dbReference>
<proteinExistence type="predicted"/>
<accession>A0ABU6P431</accession>
<evidence type="ECO:0000256" key="2">
    <source>
        <dbReference type="SAM" id="Phobius"/>
    </source>
</evidence>
<comment type="caution">
    <text evidence="3">The sequence shown here is derived from an EMBL/GenBank/DDBJ whole genome shotgun (WGS) entry which is preliminary data.</text>
</comment>
<dbReference type="EMBL" id="JARTFS010000024">
    <property type="protein sequence ID" value="MED4404104.1"/>
    <property type="molecule type" value="Genomic_DNA"/>
</dbReference>
<organism evidence="3 4">
    <name type="scientific">Metabacillus fastidiosus</name>
    <dbReference type="NCBI Taxonomy" id="1458"/>
    <lineage>
        <taxon>Bacteria</taxon>
        <taxon>Bacillati</taxon>
        <taxon>Bacillota</taxon>
        <taxon>Bacilli</taxon>
        <taxon>Bacillales</taxon>
        <taxon>Bacillaceae</taxon>
        <taxon>Metabacillus</taxon>
    </lineage>
</organism>
<reference evidence="3 4" key="1">
    <citation type="submission" date="2023-03" db="EMBL/GenBank/DDBJ databases">
        <title>Bacillus Genome Sequencing.</title>
        <authorList>
            <person name="Dunlap C."/>
        </authorList>
    </citation>
    <scope>NUCLEOTIDE SEQUENCE [LARGE SCALE GENOMIC DNA]</scope>
    <source>
        <strain evidence="3 4">NRS-1717</strain>
    </source>
</reference>
<feature type="transmembrane region" description="Helical" evidence="2">
    <location>
        <begin position="6"/>
        <end position="25"/>
    </location>
</feature>
<name>A0ABU6P431_9BACI</name>
<gene>
    <name evidence="3" type="ORF">P9271_22720</name>
</gene>
<keyword evidence="2" id="KW-0472">Membrane</keyword>
<keyword evidence="4" id="KW-1185">Reference proteome</keyword>
<sequence length="104" mass="11799">MIKINTFVVLFFLFVISTILVLSRIEQRRKSVYEFRKAGQSNKDISLNKLLKGKSQKPVKSRETGAFQNNDYSYYREAQNEPSYNMPDSPSSSSNSESFSGGGD</sequence>
<keyword evidence="2" id="KW-0812">Transmembrane</keyword>
<evidence type="ECO:0000313" key="3">
    <source>
        <dbReference type="EMBL" id="MED4404104.1"/>
    </source>
</evidence>
<keyword evidence="2" id="KW-1133">Transmembrane helix</keyword>
<evidence type="ECO:0000313" key="4">
    <source>
        <dbReference type="Proteomes" id="UP001342826"/>
    </source>
</evidence>
<protein>
    <recommendedName>
        <fullName evidence="5">DUF4834 family protein</fullName>
    </recommendedName>
</protein>